<evidence type="ECO:0000313" key="1">
    <source>
        <dbReference type="EMBL" id="KAJ2981840.1"/>
    </source>
</evidence>
<keyword evidence="2" id="KW-1185">Reference proteome</keyword>
<comment type="caution">
    <text evidence="1">The sequence shown here is derived from an EMBL/GenBank/DDBJ whole genome shotgun (WGS) entry which is preliminary data.</text>
</comment>
<name>A0ACC1NRC3_9HYPO</name>
<gene>
    <name evidence="1" type="ORF">NQ176_g1775</name>
</gene>
<sequence length="187" mass="20383">MLFNKILATLSAASVAARAVEPQHEADSSEKSVVARASGLQEGEVFANAAGYLGWVVIIGSAWWYNWQQSSWRMPDATTISGGINAEFLVNQVIDTMTSAPNSQTDIENHAMGGGWTLTVQAYQGYRINQVPTALLRNIMYGAIAGARSGNGFFFNLLDSHDQEIYRFQVQPTNTVGLQPGQSHEEL</sequence>
<reference evidence="1" key="1">
    <citation type="submission" date="2022-08" db="EMBL/GenBank/DDBJ databases">
        <title>Genome Sequence of Lecanicillium fungicola.</title>
        <authorList>
            <person name="Buettner E."/>
        </authorList>
    </citation>
    <scope>NUCLEOTIDE SEQUENCE</scope>
    <source>
        <strain evidence="1">Babe33</strain>
    </source>
</reference>
<evidence type="ECO:0000313" key="2">
    <source>
        <dbReference type="Proteomes" id="UP001143910"/>
    </source>
</evidence>
<dbReference type="EMBL" id="JANJQO010000108">
    <property type="protein sequence ID" value="KAJ2981840.1"/>
    <property type="molecule type" value="Genomic_DNA"/>
</dbReference>
<dbReference type="Proteomes" id="UP001143910">
    <property type="component" value="Unassembled WGS sequence"/>
</dbReference>
<proteinExistence type="predicted"/>
<accession>A0ACC1NRC3</accession>
<organism evidence="1 2">
    <name type="scientific">Zarea fungicola</name>
    <dbReference type="NCBI Taxonomy" id="93591"/>
    <lineage>
        <taxon>Eukaryota</taxon>
        <taxon>Fungi</taxon>
        <taxon>Dikarya</taxon>
        <taxon>Ascomycota</taxon>
        <taxon>Pezizomycotina</taxon>
        <taxon>Sordariomycetes</taxon>
        <taxon>Hypocreomycetidae</taxon>
        <taxon>Hypocreales</taxon>
        <taxon>Cordycipitaceae</taxon>
        <taxon>Zarea</taxon>
    </lineage>
</organism>
<protein>
    <submittedName>
        <fullName evidence="1">Uncharacterized protein</fullName>
    </submittedName>
</protein>